<evidence type="ECO:0000313" key="3">
    <source>
        <dbReference type="EMBL" id="MCM2679454.1"/>
    </source>
</evidence>
<dbReference type="AlphaFoldDB" id="A0AA41W6G3"/>
<sequence length="415" mass="44282">MRHIKTGLLAGLVAASMMPAMAATTLIKNATIYTQTAQGVLQQSSVLFENGTIVQVGDYDGSADTVIDAKGAIVTPGLIGTMNQLGLIEVDAVSSSADVGTDKANAAFDPSLAFNPKSSLIPLARKGGITRNVVAPTYSHSVIAGQLKAVNLSGELEGSVHSEPVAVVSYLGASSEDSRAVALAKLRHQLEDLQQYLTKKKTDEDAKSDLSERERVVMERVAMGELPLVIYVDRAADILQVIELKTELGVELVINSGMESWVVAEQLAAANVPVILNALAALPSNFDSLNASLHNAQRLEQAGVDVIIAESGDRNHRLYQLRFQAGHAVANGLTFEQALSAVTSTPAEVFGLTDVGQIAPGKRADLVLWSHDPLDLQGAVEKLWIDGKDASTQSRQDALRDRYMMKSDMPKAYLK</sequence>
<feature type="domain" description="Amidohydrolase 3" evidence="2">
    <location>
        <begin position="332"/>
        <end position="388"/>
    </location>
</feature>
<dbReference type="PANTHER" id="PTHR43135:SF3">
    <property type="entry name" value="ALPHA-D-RIBOSE 1-METHYLPHOSPHONATE 5-TRIPHOSPHATE DIPHOSPHATASE"/>
    <property type="match status" value="1"/>
</dbReference>
<dbReference type="InterPro" id="IPR032466">
    <property type="entry name" value="Metal_Hydrolase"/>
</dbReference>
<feature type="signal peptide" evidence="1">
    <location>
        <begin position="1"/>
        <end position="22"/>
    </location>
</feature>
<feature type="chain" id="PRO_5041377711" evidence="1">
    <location>
        <begin position="23"/>
        <end position="415"/>
    </location>
</feature>
<proteinExistence type="predicted"/>
<dbReference type="PANTHER" id="PTHR43135">
    <property type="entry name" value="ALPHA-D-RIBOSE 1-METHYLPHOSPHONATE 5-TRIPHOSPHATE DIPHOSPHATASE"/>
    <property type="match status" value="1"/>
</dbReference>
<gene>
    <name evidence="3" type="ORF">NAF29_07185</name>
</gene>
<dbReference type="InterPro" id="IPR013108">
    <property type="entry name" value="Amidohydro_3"/>
</dbReference>
<dbReference type="Gene3D" id="2.30.40.10">
    <property type="entry name" value="Urease, subunit C, domain 1"/>
    <property type="match status" value="1"/>
</dbReference>
<keyword evidence="4" id="KW-1185">Reference proteome</keyword>
<name>A0AA41W6G3_9GAMM</name>
<dbReference type="EMBL" id="JAMQGP010000002">
    <property type="protein sequence ID" value="MCM2679454.1"/>
    <property type="molecule type" value="Genomic_DNA"/>
</dbReference>
<organism evidence="3 4">
    <name type="scientific">Echinimonas agarilytica</name>
    <dbReference type="NCBI Taxonomy" id="1215918"/>
    <lineage>
        <taxon>Bacteria</taxon>
        <taxon>Pseudomonadati</taxon>
        <taxon>Pseudomonadota</taxon>
        <taxon>Gammaproteobacteria</taxon>
        <taxon>Alteromonadales</taxon>
        <taxon>Echinimonadaceae</taxon>
        <taxon>Echinimonas</taxon>
    </lineage>
</organism>
<dbReference type="SUPFAM" id="SSF51556">
    <property type="entry name" value="Metallo-dependent hydrolases"/>
    <property type="match status" value="1"/>
</dbReference>
<dbReference type="Gene3D" id="3.20.20.140">
    <property type="entry name" value="Metal-dependent hydrolases"/>
    <property type="match status" value="1"/>
</dbReference>
<dbReference type="Proteomes" id="UP001165393">
    <property type="component" value="Unassembled WGS sequence"/>
</dbReference>
<reference evidence="3 4" key="1">
    <citation type="journal article" date="2013" name="Antonie Van Leeuwenhoek">
        <title>Echinimonas agarilytica gen. nov., sp. nov., a new gammaproteobacterium isolated from the sea urchin Strongylocentrotus intermedius.</title>
        <authorList>
            <person name="Nedashkovskaya O.I."/>
            <person name="Stenkova A.M."/>
            <person name="Zhukova N.V."/>
            <person name="Van Trappen S."/>
            <person name="Lee J.S."/>
            <person name="Kim S.B."/>
        </authorList>
    </citation>
    <scope>NUCLEOTIDE SEQUENCE [LARGE SCALE GENOMIC DNA]</scope>
    <source>
        <strain evidence="3 4">KMM 6351</strain>
    </source>
</reference>
<dbReference type="Pfam" id="PF07969">
    <property type="entry name" value="Amidohydro_3"/>
    <property type="match status" value="1"/>
</dbReference>
<accession>A0AA41W6G3</accession>
<evidence type="ECO:0000259" key="2">
    <source>
        <dbReference type="Pfam" id="PF07969"/>
    </source>
</evidence>
<protein>
    <submittedName>
        <fullName evidence="3">Amidohydrolase family protein</fullName>
    </submittedName>
</protein>
<dbReference type="InterPro" id="IPR051781">
    <property type="entry name" value="Metallo-dep_Hydrolase"/>
</dbReference>
<evidence type="ECO:0000256" key="1">
    <source>
        <dbReference type="SAM" id="SignalP"/>
    </source>
</evidence>
<dbReference type="GO" id="GO:0016810">
    <property type="term" value="F:hydrolase activity, acting on carbon-nitrogen (but not peptide) bonds"/>
    <property type="evidence" value="ECO:0007669"/>
    <property type="project" value="InterPro"/>
</dbReference>
<comment type="caution">
    <text evidence="3">The sequence shown here is derived from an EMBL/GenBank/DDBJ whole genome shotgun (WGS) entry which is preliminary data.</text>
</comment>
<dbReference type="SUPFAM" id="SSF51338">
    <property type="entry name" value="Composite domain of metallo-dependent hydrolases"/>
    <property type="match status" value="1"/>
</dbReference>
<evidence type="ECO:0000313" key="4">
    <source>
        <dbReference type="Proteomes" id="UP001165393"/>
    </source>
</evidence>
<keyword evidence="1" id="KW-0732">Signal</keyword>
<dbReference type="InterPro" id="IPR011059">
    <property type="entry name" value="Metal-dep_hydrolase_composite"/>
</dbReference>
<dbReference type="RefSeq" id="WP_251260823.1">
    <property type="nucleotide sequence ID" value="NZ_JAMQGP010000002.1"/>
</dbReference>